<protein>
    <recommendedName>
        <fullName evidence="7">Protein kinase domain-containing protein</fullName>
    </recommendedName>
</protein>
<keyword evidence="2 5" id="KW-0547">Nucleotide-binding</keyword>
<accession>A0AAW1RL29</accession>
<dbReference type="AlphaFoldDB" id="A0AAW1RL29"/>
<evidence type="ECO:0000259" key="7">
    <source>
        <dbReference type="PROSITE" id="PS50011"/>
    </source>
</evidence>
<dbReference type="SMART" id="SM00220">
    <property type="entry name" value="S_TKc"/>
    <property type="match status" value="1"/>
</dbReference>
<gene>
    <name evidence="8" type="ORF">WJX81_004930</name>
</gene>
<dbReference type="InterPro" id="IPR017441">
    <property type="entry name" value="Protein_kinase_ATP_BS"/>
</dbReference>
<evidence type="ECO:0000256" key="1">
    <source>
        <dbReference type="ARBA" id="ARBA00022679"/>
    </source>
</evidence>
<dbReference type="GO" id="GO:0005524">
    <property type="term" value="F:ATP binding"/>
    <property type="evidence" value="ECO:0007669"/>
    <property type="project" value="UniProtKB-UniRule"/>
</dbReference>
<dbReference type="InterPro" id="IPR008271">
    <property type="entry name" value="Ser/Thr_kinase_AS"/>
</dbReference>
<proteinExistence type="predicted"/>
<evidence type="ECO:0000256" key="2">
    <source>
        <dbReference type="ARBA" id="ARBA00022741"/>
    </source>
</evidence>
<dbReference type="EMBL" id="JALJOU010000033">
    <property type="protein sequence ID" value="KAK9834170.1"/>
    <property type="molecule type" value="Genomic_DNA"/>
</dbReference>
<feature type="region of interest" description="Disordered" evidence="6">
    <location>
        <begin position="832"/>
        <end position="875"/>
    </location>
</feature>
<dbReference type="Pfam" id="PF00069">
    <property type="entry name" value="Pkinase"/>
    <property type="match status" value="1"/>
</dbReference>
<keyword evidence="4 5" id="KW-0067">ATP-binding</keyword>
<organism evidence="8 9">
    <name type="scientific">Elliptochloris bilobata</name>
    <dbReference type="NCBI Taxonomy" id="381761"/>
    <lineage>
        <taxon>Eukaryota</taxon>
        <taxon>Viridiplantae</taxon>
        <taxon>Chlorophyta</taxon>
        <taxon>core chlorophytes</taxon>
        <taxon>Trebouxiophyceae</taxon>
        <taxon>Trebouxiophyceae incertae sedis</taxon>
        <taxon>Elliptochloris clade</taxon>
        <taxon>Elliptochloris</taxon>
    </lineage>
</organism>
<dbReference type="GO" id="GO:0004674">
    <property type="term" value="F:protein serine/threonine kinase activity"/>
    <property type="evidence" value="ECO:0007669"/>
    <property type="project" value="TreeGrafter"/>
</dbReference>
<keyword evidence="9" id="KW-1185">Reference proteome</keyword>
<comment type="caution">
    <text evidence="8">The sequence shown here is derived from an EMBL/GenBank/DDBJ whole genome shotgun (WGS) entry which is preliminary data.</text>
</comment>
<dbReference type="PROSITE" id="PS00107">
    <property type="entry name" value="PROTEIN_KINASE_ATP"/>
    <property type="match status" value="1"/>
</dbReference>
<name>A0AAW1RL29_9CHLO</name>
<dbReference type="InterPro" id="IPR051681">
    <property type="entry name" value="Ser/Thr_Kinases-Pseudokinases"/>
</dbReference>
<dbReference type="SUPFAM" id="SSF56112">
    <property type="entry name" value="Protein kinase-like (PK-like)"/>
    <property type="match status" value="1"/>
</dbReference>
<keyword evidence="1" id="KW-0808">Transferase</keyword>
<dbReference type="InterPro" id="IPR011009">
    <property type="entry name" value="Kinase-like_dom_sf"/>
</dbReference>
<dbReference type="InterPro" id="IPR000719">
    <property type="entry name" value="Prot_kinase_dom"/>
</dbReference>
<dbReference type="Proteomes" id="UP001445335">
    <property type="component" value="Unassembled WGS sequence"/>
</dbReference>
<evidence type="ECO:0000256" key="6">
    <source>
        <dbReference type="SAM" id="MobiDB-lite"/>
    </source>
</evidence>
<feature type="region of interest" description="Disordered" evidence="6">
    <location>
        <begin position="770"/>
        <end position="808"/>
    </location>
</feature>
<dbReference type="PROSITE" id="PS50011">
    <property type="entry name" value="PROTEIN_KINASE_DOM"/>
    <property type="match status" value="1"/>
</dbReference>
<dbReference type="Gene3D" id="1.10.510.10">
    <property type="entry name" value="Transferase(Phosphotransferase) domain 1"/>
    <property type="match status" value="1"/>
</dbReference>
<feature type="domain" description="Protein kinase" evidence="7">
    <location>
        <begin position="440"/>
        <end position="693"/>
    </location>
</feature>
<sequence length="875" mass="93485">MLLNSQGDDLMGTYFAAAAPSKHSAHGHAQLPSAAAATRFAPPAQRHVDPFGVLGLTNLWPANSTSRVRPRPWPVGPAYNSSEFDVFINTSYVVLNGIHYLSPEFNDSGYPPGPATVFHSGFTILSRLFYPQQLLWSLVSEYQVNELPPLGHPDCQFPDISLPGMCGNIITYIPPSPDNATLDEVLEGMSRYNMLPKTNHAWNEAGAPPIMPPEHVKREVIKGALGPVGHFRGPLSTRTNASTLHLFGPGLRSFEAWQVEAAKGALWDAYAEVAVYMEILQVQGSEPSPGRLNGEAAICRPEEALCAPCGAAVAGPSVALTFSYDFFDVVVLGSEFERHRPVLTESFFEGLHSRGVDVRAVRVEPAAALPSTDAAPHQDTSGRTAAGLAALVLLVLCGASSIWRSLHSWRGSSPKAPSSKDAALQGLLRHGDISICVRGDGLPWLLGTGAHGKVYRAVRKGVQDAAVKVLTNVDAGQLKVFSNEIQLLKRISYDRNIVQFYGACLETQPPMLMMEYMGGGDLFSALQSNARGSGAAHLLSWWRRGRNVALDIARGLHFLHSEHVVHNDLKTKNILLSANYDIAKIADVGLGRIMDASHMSTGLEPCGTFVYAAPEMLMGARCDEKVDIYSFGVVLWEMVCRERPLRGHLRARRVPEECPAAVNALIDACIEAETPALRPSAHEIFVRLANSSATPEEEAAAASSELDAWAANSSGEGLWNARSVDSPHPPDDALHNGHVGAAVARLAEVGVLARARSEADLTPATAAQAAALQHKRGDSRGSGALGTTTSSLHGASTPDAAEEAARLSRSSEASLHTLGSICDAASQALAGETRPSVGPWVPPLYNAGSHRSRRLSSGGSGDGGSRRFVAAQRQR</sequence>
<dbReference type="PANTHER" id="PTHR44329:SF288">
    <property type="entry name" value="MITOGEN-ACTIVATED PROTEIN KINASE KINASE KINASE 20"/>
    <property type="match status" value="1"/>
</dbReference>
<reference evidence="8 9" key="1">
    <citation type="journal article" date="2024" name="Nat. Commun.">
        <title>Phylogenomics reveals the evolutionary origins of lichenization in chlorophyte algae.</title>
        <authorList>
            <person name="Puginier C."/>
            <person name="Libourel C."/>
            <person name="Otte J."/>
            <person name="Skaloud P."/>
            <person name="Haon M."/>
            <person name="Grisel S."/>
            <person name="Petersen M."/>
            <person name="Berrin J.G."/>
            <person name="Delaux P.M."/>
            <person name="Dal Grande F."/>
            <person name="Keller J."/>
        </authorList>
    </citation>
    <scope>NUCLEOTIDE SEQUENCE [LARGE SCALE GENOMIC DNA]</scope>
    <source>
        <strain evidence="8 9">SAG 245.80</strain>
    </source>
</reference>
<feature type="binding site" evidence="5">
    <location>
        <position position="468"/>
    </location>
    <ligand>
        <name>ATP</name>
        <dbReference type="ChEBI" id="CHEBI:30616"/>
    </ligand>
</feature>
<evidence type="ECO:0000313" key="8">
    <source>
        <dbReference type="EMBL" id="KAK9834170.1"/>
    </source>
</evidence>
<evidence type="ECO:0000256" key="3">
    <source>
        <dbReference type="ARBA" id="ARBA00022777"/>
    </source>
</evidence>
<evidence type="ECO:0000256" key="5">
    <source>
        <dbReference type="PROSITE-ProRule" id="PRU10141"/>
    </source>
</evidence>
<evidence type="ECO:0000256" key="4">
    <source>
        <dbReference type="ARBA" id="ARBA00022840"/>
    </source>
</evidence>
<dbReference type="PROSITE" id="PS00108">
    <property type="entry name" value="PROTEIN_KINASE_ST"/>
    <property type="match status" value="1"/>
</dbReference>
<feature type="compositionally biased region" description="Polar residues" evidence="6">
    <location>
        <begin position="785"/>
        <end position="794"/>
    </location>
</feature>
<keyword evidence="3" id="KW-0418">Kinase</keyword>
<evidence type="ECO:0000313" key="9">
    <source>
        <dbReference type="Proteomes" id="UP001445335"/>
    </source>
</evidence>
<dbReference type="PANTHER" id="PTHR44329">
    <property type="entry name" value="SERINE/THREONINE-PROTEIN KINASE TNNI3K-RELATED"/>
    <property type="match status" value="1"/>
</dbReference>